<feature type="compositionally biased region" description="Polar residues" evidence="12">
    <location>
        <begin position="382"/>
        <end position="413"/>
    </location>
</feature>
<gene>
    <name evidence="14" type="ORF">B9Z19DRAFT_1067974</name>
</gene>
<keyword evidence="3 11" id="KW-0808">Transferase</keyword>
<feature type="compositionally biased region" description="Pro residues" evidence="12">
    <location>
        <begin position="2211"/>
        <end position="2222"/>
    </location>
</feature>
<dbReference type="CDD" id="cd17300">
    <property type="entry name" value="PIPKc_PIKfyve"/>
    <property type="match status" value="1"/>
</dbReference>
<dbReference type="OrthoDB" id="158357at2759"/>
<keyword evidence="9 11" id="KW-0067">ATP-binding</keyword>
<dbReference type="InterPro" id="IPR027483">
    <property type="entry name" value="PInositol-4-P-4/5-kinase_C_sf"/>
</dbReference>
<dbReference type="CDD" id="cd03334">
    <property type="entry name" value="Fab1_TCP"/>
    <property type="match status" value="1"/>
</dbReference>
<dbReference type="Pfam" id="PF00118">
    <property type="entry name" value="Cpn60_TCP1"/>
    <property type="match status" value="1"/>
</dbReference>
<comment type="catalytic activity">
    <reaction evidence="1">
        <text>a 1,2-diacyl-sn-glycero-3-phospho-(1D-myo-inositol-3-phosphate) + ATP = a 1,2-diacyl-sn-glycero-3-phospho-(1D-myo-inositol-3,5-bisphosphate) + ADP + H(+)</text>
        <dbReference type="Rhea" id="RHEA:13609"/>
        <dbReference type="ChEBI" id="CHEBI:15378"/>
        <dbReference type="ChEBI" id="CHEBI:30616"/>
        <dbReference type="ChEBI" id="CHEBI:57923"/>
        <dbReference type="ChEBI" id="CHEBI:58088"/>
        <dbReference type="ChEBI" id="CHEBI:456216"/>
        <dbReference type="EC" id="2.7.1.150"/>
    </reaction>
</comment>
<organism evidence="14 15">
    <name type="scientific">Tuber borchii</name>
    <name type="common">White truffle</name>
    <dbReference type="NCBI Taxonomy" id="42251"/>
    <lineage>
        <taxon>Eukaryota</taxon>
        <taxon>Fungi</taxon>
        <taxon>Dikarya</taxon>
        <taxon>Ascomycota</taxon>
        <taxon>Pezizomycotina</taxon>
        <taxon>Pezizomycetes</taxon>
        <taxon>Pezizales</taxon>
        <taxon>Tuberaceae</taxon>
        <taxon>Tuber</taxon>
    </lineage>
</organism>
<evidence type="ECO:0000256" key="6">
    <source>
        <dbReference type="ARBA" id="ARBA00022771"/>
    </source>
</evidence>
<feature type="region of interest" description="Disordered" evidence="12">
    <location>
        <begin position="710"/>
        <end position="764"/>
    </location>
</feature>
<feature type="compositionally biased region" description="Basic and acidic residues" evidence="12">
    <location>
        <begin position="2067"/>
        <end position="2097"/>
    </location>
</feature>
<keyword evidence="8" id="KW-0862">Zinc</keyword>
<feature type="compositionally biased region" description="Low complexity" evidence="12">
    <location>
        <begin position="1"/>
        <end position="16"/>
    </location>
</feature>
<evidence type="ECO:0000256" key="3">
    <source>
        <dbReference type="ARBA" id="ARBA00022679"/>
    </source>
</evidence>
<dbReference type="PROSITE" id="PS51455">
    <property type="entry name" value="PIPK"/>
    <property type="match status" value="1"/>
</dbReference>
<evidence type="ECO:0000256" key="10">
    <source>
        <dbReference type="ARBA" id="ARBA00075294"/>
    </source>
</evidence>
<evidence type="ECO:0000256" key="9">
    <source>
        <dbReference type="ARBA" id="ARBA00022840"/>
    </source>
</evidence>
<feature type="compositionally biased region" description="Polar residues" evidence="12">
    <location>
        <begin position="1877"/>
        <end position="1887"/>
    </location>
</feature>
<feature type="compositionally biased region" description="Basic residues" evidence="12">
    <location>
        <begin position="745"/>
        <end position="764"/>
    </location>
</feature>
<dbReference type="GO" id="GO:0000285">
    <property type="term" value="F:1-phosphatidylinositol-3-phosphate 5-kinase activity"/>
    <property type="evidence" value="ECO:0007669"/>
    <property type="project" value="UniProtKB-EC"/>
</dbReference>
<dbReference type="FunFam" id="3.30.810.10:FF:000001">
    <property type="entry name" value="1-phosphatidylinositol 3-phosphate 5-kinase FAB1"/>
    <property type="match status" value="1"/>
</dbReference>
<feature type="region of interest" description="Disordered" evidence="12">
    <location>
        <begin position="1"/>
        <end position="31"/>
    </location>
</feature>
<dbReference type="FunFam" id="3.30.800.10:FF:000005">
    <property type="entry name" value="1-phosphatidylinositol-3-phosphate 5-kinase (Fab1)"/>
    <property type="match status" value="1"/>
</dbReference>
<feature type="domain" description="PIPK" evidence="13">
    <location>
        <begin position="2290"/>
        <end position="2610"/>
    </location>
</feature>
<feature type="compositionally biased region" description="Polar residues" evidence="12">
    <location>
        <begin position="846"/>
        <end position="871"/>
    </location>
</feature>
<accession>A0A2T6ZGW9</accession>
<dbReference type="InterPro" id="IPR013083">
    <property type="entry name" value="Znf_RING/FYVE/PHD"/>
</dbReference>
<dbReference type="InterPro" id="IPR002423">
    <property type="entry name" value="Cpn60/GroEL/TCP-1"/>
</dbReference>
<dbReference type="SUPFAM" id="SSF56104">
    <property type="entry name" value="SAICAR synthase-like"/>
    <property type="match status" value="1"/>
</dbReference>
<dbReference type="GO" id="GO:0008270">
    <property type="term" value="F:zinc ion binding"/>
    <property type="evidence" value="ECO:0007669"/>
    <property type="project" value="UniProtKB-KW"/>
</dbReference>
<dbReference type="InterPro" id="IPR044769">
    <property type="entry name" value="PIKfyve_PIPKc"/>
</dbReference>
<dbReference type="Pfam" id="PF01504">
    <property type="entry name" value="PIP5K"/>
    <property type="match status" value="1"/>
</dbReference>
<feature type="compositionally biased region" description="Polar residues" evidence="12">
    <location>
        <begin position="365"/>
        <end position="374"/>
    </location>
</feature>
<keyword evidence="4" id="KW-0479">Metal-binding</keyword>
<dbReference type="InterPro" id="IPR027484">
    <property type="entry name" value="PInositol-4-P-5-kinase_N"/>
</dbReference>
<feature type="region of interest" description="Disordered" evidence="12">
    <location>
        <begin position="311"/>
        <end position="512"/>
    </location>
</feature>
<feature type="compositionally biased region" description="Polar residues" evidence="12">
    <location>
        <begin position="643"/>
        <end position="663"/>
    </location>
</feature>
<evidence type="ECO:0000256" key="5">
    <source>
        <dbReference type="ARBA" id="ARBA00022741"/>
    </source>
</evidence>
<dbReference type="GO" id="GO:0010008">
    <property type="term" value="C:endosome membrane"/>
    <property type="evidence" value="ECO:0007669"/>
    <property type="project" value="TreeGrafter"/>
</dbReference>
<feature type="compositionally biased region" description="Low complexity" evidence="12">
    <location>
        <begin position="313"/>
        <end position="324"/>
    </location>
</feature>
<keyword evidence="7 11" id="KW-0418">Kinase</keyword>
<keyword evidence="5 11" id="KW-0547">Nucleotide-binding</keyword>
<evidence type="ECO:0000256" key="7">
    <source>
        <dbReference type="ARBA" id="ARBA00022777"/>
    </source>
</evidence>
<reference evidence="14 15" key="1">
    <citation type="submission" date="2017-04" db="EMBL/GenBank/DDBJ databases">
        <title>Draft genome sequence of Tuber borchii Vittad., a whitish edible truffle.</title>
        <authorList>
            <consortium name="DOE Joint Genome Institute"/>
            <person name="Murat C."/>
            <person name="Kuo A."/>
            <person name="Barry K.W."/>
            <person name="Clum A."/>
            <person name="Dockter R.B."/>
            <person name="Fauchery L."/>
            <person name="Iotti M."/>
            <person name="Kohler A."/>
            <person name="Labutti K."/>
            <person name="Lindquist E.A."/>
            <person name="Lipzen A."/>
            <person name="Ohm R.A."/>
            <person name="Wang M."/>
            <person name="Grigoriev I.V."/>
            <person name="Zambonelli A."/>
            <person name="Martin F.M."/>
        </authorList>
    </citation>
    <scope>NUCLEOTIDE SEQUENCE [LARGE SCALE GENOMIC DNA]</scope>
    <source>
        <strain evidence="14 15">Tbo3840</strain>
    </source>
</reference>
<evidence type="ECO:0000256" key="4">
    <source>
        <dbReference type="ARBA" id="ARBA00022723"/>
    </source>
</evidence>
<feature type="region of interest" description="Disordered" evidence="12">
    <location>
        <begin position="256"/>
        <end position="294"/>
    </location>
</feature>
<feature type="region of interest" description="Disordered" evidence="12">
    <location>
        <begin position="99"/>
        <end position="153"/>
    </location>
</feature>
<feature type="region of interest" description="Disordered" evidence="12">
    <location>
        <begin position="2125"/>
        <end position="2222"/>
    </location>
</feature>
<feature type="region of interest" description="Disordered" evidence="12">
    <location>
        <begin position="2299"/>
        <end position="2322"/>
    </location>
</feature>
<feature type="compositionally biased region" description="Basic and acidic residues" evidence="12">
    <location>
        <begin position="2021"/>
        <end position="2043"/>
    </location>
</feature>
<protein>
    <recommendedName>
        <fullName evidence="2">1-phosphatidylinositol-3-phosphate 5-kinase</fullName>
        <ecNumber evidence="2">2.7.1.150</ecNumber>
    </recommendedName>
    <alternativeName>
        <fullName evidence="10">Type III PIP kinase</fullName>
    </alternativeName>
</protein>
<dbReference type="GO" id="GO:0000329">
    <property type="term" value="C:fungal-type vacuole membrane"/>
    <property type="evidence" value="ECO:0007669"/>
    <property type="project" value="TreeGrafter"/>
</dbReference>
<evidence type="ECO:0000259" key="13">
    <source>
        <dbReference type="PROSITE" id="PS51455"/>
    </source>
</evidence>
<feature type="compositionally biased region" description="Acidic residues" evidence="12">
    <location>
        <begin position="269"/>
        <end position="294"/>
    </location>
</feature>
<dbReference type="SMART" id="SM00330">
    <property type="entry name" value="PIPKc"/>
    <property type="match status" value="1"/>
</dbReference>
<feature type="compositionally biased region" description="Low complexity" evidence="12">
    <location>
        <begin position="414"/>
        <end position="423"/>
    </location>
</feature>
<sequence length="2660" mass="293825">MADSPRSPYSPFRSSSTVPEHVDGGSSRRRGSLSLSQTLLDFSSPPADLEQIHASSCQTPGLTSFSLASPPSASTEQLLLGGLYSRVKSVAAAVRGAVGVHGGGLDRGGDVGSESYRGNAGSRDSFLSGASDEHSGRGASTPPLSPTKFHLPFAGKRSRYASGSSLKSESRVSSNNSSIDMGSGGLFALPAALRKVNLLANISGYTTGGEPAGSAAVNRQDISNSPQEPVGKGKGKDSQNSTVNALLGVAGTVAAGTDNRARDDGSLFVEDEDEESGSVMTDEEVITDSSDDDNLVLLNPRLPGGHDVAQLGSSRKAASVVSKSPVNISKPNPRDANSPSKAKSNNSTLLPPPAKDINGLGLSLDSDQVFSNPHTPLPSPPRTNSANPTTIKSTLGLSQPLEKNQSSALQQQMQNPSPSGQLSLPPPNLKPPSESAPRRKRPLPPVSRISTDQSQLLPGFKITREPSSDTESSHAATSNDGNHKQSGDSSVYRQGFDDAGINSDTSVTGASNSEAVSQALRQLRMGNLTRDFWMKDEVCKECFLCGNTFSAWRRKHHCRTSRYITLFSSNCYQQGYETDGLMYATGLCGQIFCSKCTTLITGEKFGHQGSMRVCNNPCLAIVNDYQDESDSDEFSSSTVFHNTQATDQRNETPIGNSPSSSAAATPIGEPMTPFSMPKDMRLGTTPLMAIPATRRMAGKNPNRRSQVLEINAELPSPPRPSSVRSGKASLPRAGTAASLKNSTGHLHHHHHHHHHHHKQHSRSHRWLGNTSVINERAPFHRNPVDELRSHRKLPAFHSDNIIDPDLAPYMSDEDISDSEQMSIFATIAPKYPEGFGSGTGGHAFAATTQNDNTSSTGTKAPNPSKSKSRNPGSIGGMASILAGGIGAGDPGSPKNNLLHPARSTRKRNASFLSNMQPRPPTRSGKGHRLMRSLVGTVGESSLFSGAGGNVLPSPRTARTPSMRGPPMPLVELNIASLNHVRTLLRQLLKDAEIKEVDKWEKALMPILLKSTDDLNPDVRMGDSIDIGHYVKVKRIPGGTPGDTTYVSGVVFTKNLALKSMPRSVPQPRVVIITFPIEYQRHQQQLMSLDPVIAQEKDFLQNMVNRIIALRPTLLLVEKNISGVALQLLSQANIATAHLVKQSVIEAVARCAQADIFSSIDKLALPSYKIGRCASFDVKTFVHDDIPGRKKTFMYFSGCPKELGCTIVLRGGDMTTLATVKRITELMVYVVYNLKLETCLMRDEFVNIPSTPATRAVVLAQPTPQIPESSPPVSPEPVPEDPEKSIIPDREEEKHEPDQPINPPVLLPQGISSRLPDDLLPDDIPMPTYYEDMVRNHETKVLSASPFVKYMQPYLLMRARELERRLVYLRRLKDSQPVEEEEGPETETETEMDMAAHALTTEKIGDEKAKPPEVFQLVQPEMVHGDIKNSMTKKMAEVLRAIHDAEYDKALYVYETQKKQWENYLAQYDDLFDPYAHQNIAILYSLVCTTTTVPCEGPEIRRLEFYAQDPNWPLEQTDCTLGQYVEYLCDTAFKTCNSDTCDKKMIDHHRSYVHGQARVNVFVRDKMPSPIQGMHDSISMWSYCRVCPDMSSPPIPMSESTWKYSFGKYLELAFWSSEMKLKSGSCVHDLNRDHVRCFGYRGLTVLFQYESIELLEIVVPRTKIAYKPEIDLRIKNECYNQYENKMNRFFASVKSRLRDIKVNSVSSDKIDACKAEIETLKAKADTDHNWLIKKLQEKYNKSKYFEIIPLNRALRALQERVVEWDARFSAFDNDYFPSEKDIRRLAALQLKRLFIDNPNTAMQSDNERTPIPGKEGKPAAVDGTTAPSEAESAPGEMSSKQAHDVLASVVEEDAESSPKNDTLKENTATLEKSEDNADASSITTVTPESRQESLGDATPRQELPLEQAIPSLPEATASESSEPNSPIAAVRPKSQSIPSIVEAVTQEIQTDPTKGSAHRPSIAALVRDSSIPRPIDGRRKAPPPFGRTHSVPAVPQRKSEAPGLSGTIPRPLTYTTSMPIKKTSDSIRGKDKIRTDKKTAEKTRVGSLAARKAQEKSQIPRSIPPPPKRRESRVSSLAKHFEQLSREFEKERAREKRQQQAKRSRALPVATSKPVVEVYRSVREAVEELSDEELPAEVPTPGRDLSSLTESTESTVTPESPEELLSPEDGIPLAPNEPREESEESIVPPSQAQSDADVSDGEVSLTSDLETVPPPPSIAGVLPPPLDTPLQEKRAWMKTLSNFWAERSASGWSSLEYPLHPTDHVFNDSDIIVREDEPSSLIAFALNSQDYEIKLDSIRNSDTSGTERPQSSEEALPNHFFDGKDHPELERSLLKTTGTHLKYQFQEGSAKMFCKIFYAEQFDALRQNCGVADRYVESLSRCVKWDSKGGKTKSVFLKTQDERIVLKALSPIETAAFIKFAPAYFQFMSQAFFHELPTVIAKMLGFYQIYIKNTTTGTDIKWDVLVMENLFYDRKTTRIFDLKGSMRNRYTHATGDQNEVLLDENMVEFIYESPLFVREHSKKLLRASLWNDTLFLSRQNVMDYSLMIGIDEAKKELVVGIIDCIRTFTWDKKLESWVKEKGFAGGGGKKPTVTSPREYKHRFREAMQRYVLEAPRQASFFPAPNRPPTFYIIDCTTPTSAALFSPFHSPNRHTSYHISKI</sequence>
<feature type="region of interest" description="Disordered" evidence="12">
    <location>
        <begin position="1946"/>
        <end position="2112"/>
    </location>
</feature>
<evidence type="ECO:0000313" key="14">
    <source>
        <dbReference type="EMBL" id="PUU74731.1"/>
    </source>
</evidence>
<dbReference type="GO" id="GO:0005524">
    <property type="term" value="F:ATP binding"/>
    <property type="evidence" value="ECO:0007669"/>
    <property type="project" value="UniProtKB-UniRule"/>
</dbReference>
<dbReference type="Gene3D" id="3.30.800.10">
    <property type="entry name" value="Phosphatidylinositol Phosphate Kinase II Beta"/>
    <property type="match status" value="1"/>
</dbReference>
<dbReference type="InterPro" id="IPR002498">
    <property type="entry name" value="PInositol-4-P-4/5-kinase_core"/>
</dbReference>
<dbReference type="SMART" id="SM00064">
    <property type="entry name" value="FYVE"/>
    <property type="match status" value="1"/>
</dbReference>
<dbReference type="SUPFAM" id="SSF52029">
    <property type="entry name" value="GroEL apical domain-like"/>
    <property type="match status" value="1"/>
</dbReference>
<evidence type="ECO:0000256" key="1">
    <source>
        <dbReference type="ARBA" id="ARBA00000768"/>
    </source>
</evidence>
<feature type="compositionally biased region" description="Polar residues" evidence="12">
    <location>
        <begin position="2299"/>
        <end position="2312"/>
    </location>
</feature>
<dbReference type="EC" id="2.7.1.150" evidence="2"/>
<feature type="compositionally biased region" description="Low complexity" evidence="12">
    <location>
        <begin position="336"/>
        <end position="347"/>
    </location>
</feature>
<feature type="compositionally biased region" description="Polar residues" evidence="12">
    <location>
        <begin position="502"/>
        <end position="512"/>
    </location>
</feature>
<name>A0A2T6ZGW9_TUBBO</name>
<feature type="compositionally biased region" description="Basic and acidic residues" evidence="12">
    <location>
        <begin position="1280"/>
        <end position="1297"/>
    </location>
</feature>
<dbReference type="InterPro" id="IPR011011">
    <property type="entry name" value="Znf_FYVE_PHD"/>
</dbReference>
<keyword evidence="15" id="KW-1185">Reference proteome</keyword>
<feature type="region of interest" description="Disordered" evidence="12">
    <location>
        <begin position="838"/>
        <end position="927"/>
    </location>
</feature>
<dbReference type="Proteomes" id="UP000244722">
    <property type="component" value="Unassembled WGS sequence"/>
</dbReference>
<feature type="compositionally biased region" description="Polar residues" evidence="12">
    <location>
        <begin position="469"/>
        <end position="480"/>
    </location>
</feature>
<proteinExistence type="predicted"/>
<dbReference type="GO" id="GO:0046854">
    <property type="term" value="P:phosphatidylinositol phosphate biosynthetic process"/>
    <property type="evidence" value="ECO:0007669"/>
    <property type="project" value="TreeGrafter"/>
</dbReference>
<dbReference type="STRING" id="42251.A0A2T6ZGW9"/>
<dbReference type="EMBL" id="NESQ01000276">
    <property type="protein sequence ID" value="PUU74731.1"/>
    <property type="molecule type" value="Genomic_DNA"/>
</dbReference>
<dbReference type="FunFam" id="3.50.7.10:FF:000007">
    <property type="entry name" value="1-phosphatidylinositol 3-phosphate 5-kinase isoform X1"/>
    <property type="match status" value="1"/>
</dbReference>
<dbReference type="InterPro" id="IPR027409">
    <property type="entry name" value="GroEL-like_apical_dom_sf"/>
</dbReference>
<feature type="region of interest" description="Disordered" evidence="12">
    <location>
        <begin position="1261"/>
        <end position="1320"/>
    </location>
</feature>
<evidence type="ECO:0000313" key="15">
    <source>
        <dbReference type="Proteomes" id="UP000244722"/>
    </source>
</evidence>
<dbReference type="Gene3D" id="3.30.810.10">
    <property type="entry name" value="2-Layer Sandwich"/>
    <property type="match status" value="1"/>
</dbReference>
<dbReference type="Gene3D" id="3.50.7.10">
    <property type="entry name" value="GroEL"/>
    <property type="match status" value="1"/>
</dbReference>
<feature type="region of interest" description="Disordered" evidence="12">
    <location>
        <begin position="210"/>
        <end position="240"/>
    </location>
</feature>
<dbReference type="SUPFAM" id="SSF57903">
    <property type="entry name" value="FYVE/PHD zinc finger"/>
    <property type="match status" value="1"/>
</dbReference>
<dbReference type="PANTHER" id="PTHR45748:SF7">
    <property type="entry name" value="1-PHOSPHATIDYLINOSITOL 3-PHOSPHATE 5-KINASE-RELATED"/>
    <property type="match status" value="1"/>
</dbReference>
<comment type="caution">
    <text evidence="14">The sequence shown here is derived from an EMBL/GenBank/DDBJ whole genome shotgun (WGS) entry which is preliminary data.</text>
</comment>
<feature type="compositionally biased region" description="Low complexity" evidence="12">
    <location>
        <begin position="2144"/>
        <end position="2158"/>
    </location>
</feature>
<evidence type="ECO:0000256" key="2">
    <source>
        <dbReference type="ARBA" id="ARBA00012009"/>
    </source>
</evidence>
<evidence type="ECO:0000256" key="8">
    <source>
        <dbReference type="ARBA" id="ARBA00022833"/>
    </source>
</evidence>
<evidence type="ECO:0000256" key="12">
    <source>
        <dbReference type="SAM" id="MobiDB-lite"/>
    </source>
</evidence>
<feature type="region of interest" description="Disordered" evidence="12">
    <location>
        <begin position="643"/>
        <end position="671"/>
    </location>
</feature>
<dbReference type="Gene3D" id="3.30.40.10">
    <property type="entry name" value="Zinc/RING finger domain, C3HC4 (zinc finger)"/>
    <property type="match status" value="1"/>
</dbReference>
<feature type="region of interest" description="Disordered" evidence="12">
    <location>
        <begin position="1798"/>
        <end position="1934"/>
    </location>
</feature>
<evidence type="ECO:0000256" key="11">
    <source>
        <dbReference type="PROSITE-ProRule" id="PRU00781"/>
    </source>
</evidence>
<dbReference type="InterPro" id="IPR000306">
    <property type="entry name" value="Znf_FYVE"/>
</dbReference>
<keyword evidence="6" id="KW-0863">Zinc-finger</keyword>
<dbReference type="PANTHER" id="PTHR45748">
    <property type="entry name" value="1-PHOSPHATIDYLINOSITOL 3-PHOSPHATE 5-KINASE-RELATED"/>
    <property type="match status" value="1"/>
</dbReference>